<accession>A0A8H2VTD0</accession>
<dbReference type="OrthoDB" id="3563719at2759"/>
<evidence type="ECO:0000256" key="1">
    <source>
        <dbReference type="SAM" id="SignalP"/>
    </source>
</evidence>
<keyword evidence="3" id="KW-1185">Reference proteome</keyword>
<reference evidence="2" key="1">
    <citation type="submission" date="2020-10" db="EMBL/GenBank/DDBJ databases">
        <authorList>
            <person name="Kusch S."/>
        </authorList>
    </citation>
    <scope>NUCLEOTIDE SEQUENCE</scope>
    <source>
        <strain evidence="2">SwB9</strain>
    </source>
</reference>
<feature type="signal peptide" evidence="1">
    <location>
        <begin position="1"/>
        <end position="20"/>
    </location>
</feature>
<name>A0A8H2VTD0_9HELO</name>
<dbReference type="AlphaFoldDB" id="A0A8H2VTD0"/>
<evidence type="ECO:0000313" key="2">
    <source>
        <dbReference type="EMBL" id="CAD6443988.1"/>
    </source>
</evidence>
<dbReference type="Proteomes" id="UP000624404">
    <property type="component" value="Unassembled WGS sequence"/>
</dbReference>
<proteinExistence type="predicted"/>
<organism evidence="2 3">
    <name type="scientific">Sclerotinia trifoliorum</name>
    <dbReference type="NCBI Taxonomy" id="28548"/>
    <lineage>
        <taxon>Eukaryota</taxon>
        <taxon>Fungi</taxon>
        <taxon>Dikarya</taxon>
        <taxon>Ascomycota</taxon>
        <taxon>Pezizomycotina</taxon>
        <taxon>Leotiomycetes</taxon>
        <taxon>Helotiales</taxon>
        <taxon>Sclerotiniaceae</taxon>
        <taxon>Sclerotinia</taxon>
    </lineage>
</organism>
<comment type="caution">
    <text evidence="2">The sequence shown here is derived from an EMBL/GenBank/DDBJ whole genome shotgun (WGS) entry which is preliminary data.</text>
</comment>
<evidence type="ECO:0000313" key="3">
    <source>
        <dbReference type="Proteomes" id="UP000624404"/>
    </source>
</evidence>
<gene>
    <name evidence="2" type="ORF">SCLTRI_LOCUS3780</name>
</gene>
<dbReference type="Gene3D" id="2.60.120.260">
    <property type="entry name" value="Galactose-binding domain-like"/>
    <property type="match status" value="1"/>
</dbReference>
<feature type="chain" id="PRO_5034575588" evidence="1">
    <location>
        <begin position="21"/>
        <end position="486"/>
    </location>
</feature>
<sequence length="486" mass="49670">MFVSQGLLLVVLSILDSSTAFVLDKRQAAEPSCPPRQTITVTAFECPIISSSAPPSSGAYSTADFTSASTSSEVLVSTTILSSVDYVPTSSIPLETSSQSLVLSSFVSTSGAAATYTSQIPVSSAIPSTALSSFSGTIFSTESLISSSSPSESSLPSSSLALSATTIETLSISTEASTSVPASTSSSVITSEPSSSVTQSSVGSSYEILPSSSLIPSTAASTTYILTSSSSSPFISSPLPSSAISSTTILTVISSASLPAITSVTITTTVISTVEGQTTTVLSTFTQVTTVATTIATTVQVPTTVVSLGTTTVIQYTTVTAPACTIRPSLINGGFEDGNGIDPWVAVATGPNPPTYTTSATPHSGSTSLELLFFPSSSASSYITLTQTVTACPSSNYLVTGYVKANNALSIEQSSNCHIYFQTATQSSPPTLINSSTYPGWSMIYLFFTAPPGDGPQNVQLTVHSYCDSEANDAPGLFVDDFVVIG</sequence>
<keyword evidence="1" id="KW-0732">Signal</keyword>
<dbReference type="EMBL" id="CAJHIA010000011">
    <property type="protein sequence ID" value="CAD6443988.1"/>
    <property type="molecule type" value="Genomic_DNA"/>
</dbReference>
<protein>
    <submittedName>
        <fullName evidence="2">0565b3cd-7554-43a7-81eb-f16d666fad16</fullName>
    </submittedName>
</protein>